<dbReference type="Pfam" id="PF18944">
    <property type="entry name" value="DUF5691"/>
    <property type="match status" value="1"/>
</dbReference>
<dbReference type="EMBL" id="NOVD01000012">
    <property type="protein sequence ID" value="PCK25963.1"/>
    <property type="molecule type" value="Genomic_DNA"/>
</dbReference>
<proteinExistence type="predicted"/>
<sequence length="448" mass="51008">MTSLRSDAHAGNSRASKTDPAVQPLLPDLAIEQLQSLLQVRSWTLAEWFAMADQRGFLAPAASVPLFMEAALKYPEHREALLRLAGRRGQYLAEQNPDWAQLRRIGSRRDELWLSPDPDDRTAWFDYIRTVDPELASEELEIAWDDEATASRLHFLDHLDVGLGEHDYALLERALDDPAVRVRERAIQLLRQLPRSPFASRMVTRARSWVRLETKPLRPRLAVRLPGSLDDLAFRDGIEDVHYKNKGIRRWWLRQVVTATPLTLWESMAGSPREALTIPIEKQWRAVMIESWIAATVLQKNTAWASAFLERDGRTTDRRIVAIADPRERVEYIVAGHADEYLLGVDGSALLDGIDRPWPLAVAEKLLNALENEAMEHAVTGEDLGIHSRHSHFSTLRSVQARFPFDAVPLLQDAAARTSDPGWQHAFTDSAVNIEQRRLRLDVLRNHR</sequence>
<protein>
    <submittedName>
        <fullName evidence="2">Uncharacterized protein</fullName>
    </submittedName>
</protein>
<evidence type="ECO:0000313" key="3">
    <source>
        <dbReference type="Proteomes" id="UP000230886"/>
    </source>
</evidence>
<evidence type="ECO:0000313" key="2">
    <source>
        <dbReference type="EMBL" id="PCK25963.1"/>
    </source>
</evidence>
<dbReference type="RefSeq" id="WP_099697870.1">
    <property type="nucleotide sequence ID" value="NZ_NOVD01000012.1"/>
</dbReference>
<gene>
    <name evidence="2" type="ORF">CHR55_18455</name>
</gene>
<dbReference type="AlphaFoldDB" id="A0A2A5J8Y8"/>
<organism evidence="2 3">
    <name type="scientific">Rhodococcus qingshengii</name>
    <dbReference type="NCBI Taxonomy" id="334542"/>
    <lineage>
        <taxon>Bacteria</taxon>
        <taxon>Bacillati</taxon>
        <taxon>Actinomycetota</taxon>
        <taxon>Actinomycetes</taxon>
        <taxon>Mycobacteriales</taxon>
        <taxon>Nocardiaceae</taxon>
        <taxon>Rhodococcus</taxon>
        <taxon>Rhodococcus erythropolis group</taxon>
    </lineage>
</organism>
<feature type="region of interest" description="Disordered" evidence="1">
    <location>
        <begin position="1"/>
        <end position="20"/>
    </location>
</feature>
<dbReference type="InterPro" id="IPR043746">
    <property type="entry name" value="DUF5691"/>
</dbReference>
<evidence type="ECO:0000256" key="1">
    <source>
        <dbReference type="SAM" id="MobiDB-lite"/>
    </source>
</evidence>
<reference evidence="2 3" key="1">
    <citation type="submission" date="2017-07" db="EMBL/GenBank/DDBJ databases">
        <title>Draft sequence of Rhodococcus enclensis 23b-28.</title>
        <authorList>
            <person name="Besaury L."/>
            <person name="Sancelme M."/>
            <person name="Amato P."/>
            <person name="Lallement A."/>
            <person name="Delort A.-M."/>
        </authorList>
    </citation>
    <scope>NUCLEOTIDE SEQUENCE [LARGE SCALE GENOMIC DNA]</scope>
    <source>
        <strain evidence="2 3">23b-28</strain>
    </source>
</reference>
<comment type="caution">
    <text evidence="2">The sequence shown here is derived from an EMBL/GenBank/DDBJ whole genome shotgun (WGS) entry which is preliminary data.</text>
</comment>
<name>A0A2A5J8Y8_RHOSG</name>
<dbReference type="Proteomes" id="UP000230886">
    <property type="component" value="Unassembled WGS sequence"/>
</dbReference>
<accession>A0A2A5J8Y8</accession>